<keyword evidence="4" id="KW-0238">DNA-binding</keyword>
<name>A0ABW9QQ59_9ACTN</name>
<keyword evidence="5" id="KW-0804">Transcription</keyword>
<dbReference type="CDD" id="cd06171">
    <property type="entry name" value="Sigma70_r4"/>
    <property type="match status" value="1"/>
</dbReference>
<dbReference type="PANTHER" id="PTHR43133:SF8">
    <property type="entry name" value="RNA POLYMERASE SIGMA FACTOR HI_1459-RELATED"/>
    <property type="match status" value="1"/>
</dbReference>
<reference evidence="7 8" key="1">
    <citation type="submission" date="2019-11" db="EMBL/GenBank/DDBJ databases">
        <title>Acidiferrimicrobium australis gen. nov., sp. nov., an acidophilic and obligately heterotrophic, member of the Actinobacteria that catalyses dissimilatory oxido- reduction of iron isolated from metal-rich acidic water in Chile.</title>
        <authorList>
            <person name="Gonzalez D."/>
            <person name="Huber K."/>
            <person name="Hedrich S."/>
            <person name="Rojas-Villalobos C."/>
            <person name="Quatrini R."/>
            <person name="Dinamarca M.A."/>
            <person name="Schwarz A."/>
            <person name="Canales C."/>
            <person name="Nancucheo I."/>
        </authorList>
    </citation>
    <scope>NUCLEOTIDE SEQUENCE [LARGE SCALE GENOMIC DNA]</scope>
    <source>
        <strain evidence="7 8">USS-CCA1</strain>
    </source>
</reference>
<gene>
    <name evidence="7" type="ORF">GHK86_02470</name>
</gene>
<dbReference type="Proteomes" id="UP000437736">
    <property type="component" value="Unassembled WGS sequence"/>
</dbReference>
<dbReference type="InterPro" id="IPR014284">
    <property type="entry name" value="RNA_pol_sigma-70_dom"/>
</dbReference>
<accession>A0ABW9QQ59</accession>
<comment type="caution">
    <text evidence="7">The sequence shown here is derived from an EMBL/GenBank/DDBJ whole genome shotgun (WGS) entry which is preliminary data.</text>
</comment>
<evidence type="ECO:0000313" key="8">
    <source>
        <dbReference type="Proteomes" id="UP000437736"/>
    </source>
</evidence>
<evidence type="ECO:0000259" key="6">
    <source>
        <dbReference type="Pfam" id="PF08281"/>
    </source>
</evidence>
<protein>
    <submittedName>
        <fullName evidence="7">Sigma-70 family RNA polymerase sigma factor</fullName>
    </submittedName>
</protein>
<proteinExistence type="inferred from homology"/>
<dbReference type="PANTHER" id="PTHR43133">
    <property type="entry name" value="RNA POLYMERASE ECF-TYPE SIGMA FACTO"/>
    <property type="match status" value="1"/>
</dbReference>
<dbReference type="EMBL" id="WJHE01000102">
    <property type="protein sequence ID" value="MST31596.1"/>
    <property type="molecule type" value="Genomic_DNA"/>
</dbReference>
<keyword evidence="2" id="KW-0805">Transcription regulation</keyword>
<dbReference type="Gene3D" id="1.10.1740.10">
    <property type="match status" value="1"/>
</dbReference>
<organism evidence="7 8">
    <name type="scientific">Acidiferrimicrobium australe</name>
    <dbReference type="NCBI Taxonomy" id="2664430"/>
    <lineage>
        <taxon>Bacteria</taxon>
        <taxon>Bacillati</taxon>
        <taxon>Actinomycetota</taxon>
        <taxon>Acidimicrobiia</taxon>
        <taxon>Acidimicrobiales</taxon>
        <taxon>Acidimicrobiaceae</taxon>
        <taxon>Acidiferrimicrobium</taxon>
    </lineage>
</organism>
<dbReference type="InterPro" id="IPR013324">
    <property type="entry name" value="RNA_pol_sigma_r3/r4-like"/>
</dbReference>
<evidence type="ECO:0000256" key="5">
    <source>
        <dbReference type="ARBA" id="ARBA00023163"/>
    </source>
</evidence>
<dbReference type="SUPFAM" id="SSF88659">
    <property type="entry name" value="Sigma3 and sigma4 domains of RNA polymerase sigma factors"/>
    <property type="match status" value="1"/>
</dbReference>
<sequence>SLRSIRGTVGNRHSYTTYLGSTLVGQLDLAREATDEAFARACARWPRVQAMASPGGWVQTVALNQLRRSLRRRPTVPTGVDEKVAFDEYALPDRALWAAVAALPERQRTAVVLRYVHDLPAEQIAAAMGIAVGTVGPTLTAAQRRLRAALDGSVTSPEEHAHG</sequence>
<keyword evidence="8" id="KW-1185">Reference proteome</keyword>
<dbReference type="Gene3D" id="1.10.10.10">
    <property type="entry name" value="Winged helix-like DNA-binding domain superfamily/Winged helix DNA-binding domain"/>
    <property type="match status" value="1"/>
</dbReference>
<feature type="domain" description="RNA polymerase sigma factor 70 region 4 type 2" evidence="6">
    <location>
        <begin position="94"/>
        <end position="137"/>
    </location>
</feature>
<evidence type="ECO:0000256" key="1">
    <source>
        <dbReference type="ARBA" id="ARBA00010641"/>
    </source>
</evidence>
<dbReference type="InterPro" id="IPR036388">
    <property type="entry name" value="WH-like_DNA-bd_sf"/>
</dbReference>
<keyword evidence="3" id="KW-0731">Sigma factor</keyword>
<feature type="non-terminal residue" evidence="7">
    <location>
        <position position="1"/>
    </location>
</feature>
<dbReference type="InterPro" id="IPR013249">
    <property type="entry name" value="RNA_pol_sigma70_r4_t2"/>
</dbReference>
<evidence type="ECO:0000313" key="7">
    <source>
        <dbReference type="EMBL" id="MST31596.1"/>
    </source>
</evidence>
<evidence type="ECO:0000256" key="4">
    <source>
        <dbReference type="ARBA" id="ARBA00023125"/>
    </source>
</evidence>
<dbReference type="InterPro" id="IPR039425">
    <property type="entry name" value="RNA_pol_sigma-70-like"/>
</dbReference>
<dbReference type="InterPro" id="IPR013325">
    <property type="entry name" value="RNA_pol_sigma_r2"/>
</dbReference>
<dbReference type="NCBIfam" id="TIGR02937">
    <property type="entry name" value="sigma70-ECF"/>
    <property type="match status" value="1"/>
</dbReference>
<dbReference type="SUPFAM" id="SSF88946">
    <property type="entry name" value="Sigma2 domain of RNA polymerase sigma factors"/>
    <property type="match status" value="1"/>
</dbReference>
<evidence type="ECO:0000256" key="3">
    <source>
        <dbReference type="ARBA" id="ARBA00023082"/>
    </source>
</evidence>
<dbReference type="Pfam" id="PF08281">
    <property type="entry name" value="Sigma70_r4_2"/>
    <property type="match status" value="1"/>
</dbReference>
<comment type="similarity">
    <text evidence="1">Belongs to the sigma-70 factor family. ECF subfamily.</text>
</comment>
<evidence type="ECO:0000256" key="2">
    <source>
        <dbReference type="ARBA" id="ARBA00023015"/>
    </source>
</evidence>